<gene>
    <name evidence="1" type="ORF">D9X91_00480</name>
</gene>
<dbReference type="EMBL" id="RCVZ01000001">
    <property type="protein sequence ID" value="RLQ97903.1"/>
    <property type="molecule type" value="Genomic_DNA"/>
</dbReference>
<evidence type="ECO:0000313" key="2">
    <source>
        <dbReference type="Proteomes" id="UP000276770"/>
    </source>
</evidence>
<comment type="caution">
    <text evidence="1">The sequence shown here is derived from an EMBL/GenBank/DDBJ whole genome shotgun (WGS) entry which is preliminary data.</text>
</comment>
<protein>
    <submittedName>
        <fullName evidence="1">Uncharacterized protein</fullName>
    </submittedName>
</protein>
<dbReference type="AlphaFoldDB" id="A0A3L7K4B8"/>
<proteinExistence type="predicted"/>
<dbReference type="Proteomes" id="UP000276770">
    <property type="component" value="Unassembled WGS sequence"/>
</dbReference>
<name>A0A3L7K4B8_9BACI</name>
<dbReference type="OrthoDB" id="2989520at2"/>
<evidence type="ECO:0000313" key="1">
    <source>
        <dbReference type="EMBL" id="RLQ97903.1"/>
    </source>
</evidence>
<dbReference type="RefSeq" id="WP_121678595.1">
    <property type="nucleotide sequence ID" value="NZ_RCVZ01000001.1"/>
</dbReference>
<sequence length="221" mass="25589">MNYEEGAPLDFSRFREKKQNIAEDKTWSIYLNAIQYAERKVNIREKVRGKHIFSQLVDKGADEIIGGLEEAFFEWFLFDYKTISGKTIFHTFMNHTHQEWTEPERIQGALFLTAALEPVEITDVLSPNQFEVMPVLGKGSSSLVISKEPLDICVGYAFLRKIPLITTDMLIGSVFVVKEWRVIEKLLADYKDAEKRGKKMTWRAFLKENSMKYAFCPESSL</sequence>
<keyword evidence="2" id="KW-1185">Reference proteome</keyword>
<organism evidence="1 2">
    <name type="scientific">Falsibacillus albus</name>
    <dbReference type="NCBI Taxonomy" id="2478915"/>
    <lineage>
        <taxon>Bacteria</taxon>
        <taxon>Bacillati</taxon>
        <taxon>Bacillota</taxon>
        <taxon>Bacilli</taxon>
        <taxon>Bacillales</taxon>
        <taxon>Bacillaceae</taxon>
        <taxon>Falsibacillus</taxon>
    </lineage>
</organism>
<accession>A0A3L7K4B8</accession>
<reference evidence="1 2" key="1">
    <citation type="submission" date="2018-10" db="EMBL/GenBank/DDBJ databases">
        <title>Falsibacillus sp. genome draft.</title>
        <authorList>
            <person name="Shi S."/>
        </authorList>
    </citation>
    <scope>NUCLEOTIDE SEQUENCE [LARGE SCALE GENOMIC DNA]</scope>
    <source>
        <strain evidence="1 2">GY 10110</strain>
    </source>
</reference>